<protein>
    <submittedName>
        <fullName evidence="2">Ribonuclease H-like domain-containing protein</fullName>
    </submittedName>
</protein>
<gene>
    <name evidence="2" type="ORF">Tco_0975074</name>
</gene>
<evidence type="ECO:0000256" key="1">
    <source>
        <dbReference type="SAM" id="MobiDB-lite"/>
    </source>
</evidence>
<evidence type="ECO:0000313" key="3">
    <source>
        <dbReference type="Proteomes" id="UP001151760"/>
    </source>
</evidence>
<feature type="region of interest" description="Disordered" evidence="1">
    <location>
        <begin position="1"/>
        <end position="21"/>
    </location>
</feature>
<comment type="caution">
    <text evidence="2">The sequence shown here is derived from an EMBL/GenBank/DDBJ whole genome shotgun (WGS) entry which is preliminary data.</text>
</comment>
<dbReference type="Proteomes" id="UP001151760">
    <property type="component" value="Unassembled WGS sequence"/>
</dbReference>
<evidence type="ECO:0000313" key="2">
    <source>
        <dbReference type="EMBL" id="GJT48917.1"/>
    </source>
</evidence>
<keyword evidence="3" id="KW-1185">Reference proteome</keyword>
<dbReference type="EMBL" id="BQNB010016193">
    <property type="protein sequence ID" value="GJT48917.1"/>
    <property type="molecule type" value="Genomic_DNA"/>
</dbReference>
<accession>A0ABQ5EDK8</accession>
<sequence>MISTNLLSAKRRHGTPSKPSFQENIKDTVTLLTGFLDSSNLLLICDSTRSPSIQSSTPCTLKSFWGWTAKRMFSAPRLGHLGSEVLRFYATEVLDRAGMLNCKPCRTPVDTDSKLSADGAPISDSTLYRSLDGALTVSQPLTRP</sequence>
<reference evidence="2" key="1">
    <citation type="journal article" date="2022" name="Int. J. Mol. Sci.">
        <title>Draft Genome of Tanacetum Coccineum: Genomic Comparison of Closely Related Tanacetum-Family Plants.</title>
        <authorList>
            <person name="Yamashiro T."/>
            <person name="Shiraishi A."/>
            <person name="Nakayama K."/>
            <person name="Satake H."/>
        </authorList>
    </citation>
    <scope>NUCLEOTIDE SEQUENCE</scope>
</reference>
<proteinExistence type="predicted"/>
<name>A0ABQ5EDK8_9ASTR</name>
<organism evidence="2 3">
    <name type="scientific">Tanacetum coccineum</name>
    <dbReference type="NCBI Taxonomy" id="301880"/>
    <lineage>
        <taxon>Eukaryota</taxon>
        <taxon>Viridiplantae</taxon>
        <taxon>Streptophyta</taxon>
        <taxon>Embryophyta</taxon>
        <taxon>Tracheophyta</taxon>
        <taxon>Spermatophyta</taxon>
        <taxon>Magnoliopsida</taxon>
        <taxon>eudicotyledons</taxon>
        <taxon>Gunneridae</taxon>
        <taxon>Pentapetalae</taxon>
        <taxon>asterids</taxon>
        <taxon>campanulids</taxon>
        <taxon>Asterales</taxon>
        <taxon>Asteraceae</taxon>
        <taxon>Asteroideae</taxon>
        <taxon>Anthemideae</taxon>
        <taxon>Anthemidinae</taxon>
        <taxon>Tanacetum</taxon>
    </lineage>
</organism>
<reference evidence="2" key="2">
    <citation type="submission" date="2022-01" db="EMBL/GenBank/DDBJ databases">
        <authorList>
            <person name="Yamashiro T."/>
            <person name="Shiraishi A."/>
            <person name="Satake H."/>
            <person name="Nakayama K."/>
        </authorList>
    </citation>
    <scope>NUCLEOTIDE SEQUENCE</scope>
</reference>